<dbReference type="RefSeq" id="WP_173056859.1">
    <property type="nucleotide sequence ID" value="NZ_BAABGO010000001.1"/>
</dbReference>
<evidence type="ECO:0000313" key="5">
    <source>
        <dbReference type="Proteomes" id="UP000482800"/>
    </source>
</evidence>
<evidence type="ECO:0000259" key="3">
    <source>
        <dbReference type="PROSITE" id="PS50006"/>
    </source>
</evidence>
<dbReference type="SMART" id="SM00240">
    <property type="entry name" value="FHA"/>
    <property type="match status" value="1"/>
</dbReference>
<feature type="domain" description="FHA" evidence="3">
    <location>
        <begin position="147"/>
        <end position="205"/>
    </location>
</feature>
<dbReference type="InterPro" id="IPR000253">
    <property type="entry name" value="FHA_dom"/>
</dbReference>
<protein>
    <recommendedName>
        <fullName evidence="3">FHA domain-containing protein</fullName>
    </recommendedName>
</protein>
<dbReference type="PANTHER" id="PTHR23308">
    <property type="entry name" value="NUCLEAR INHIBITOR OF PROTEIN PHOSPHATASE-1"/>
    <property type="match status" value="1"/>
</dbReference>
<sequence length="235" mass="24022">MATCPKGHDSATLDYCEVCGARMGAAPSAAPAPSAPSAPAPTPSGEVCPVCGTPKAGRFCEEDGYDFLLAPPVTAAPSTPTAPPVASPPSVPPSAPSTPAATSWAVVVRADAGYFEVVKAMGGEDAGTLAMPRFVAERRFALTGQQMVIGRRSRSRGVNPDIDLVGPPEDPGVSHVHALLVPQEGGWAVVDMESANGTYLNDPNSNPLDPHVPVALKDGDVVYLGAWTALAIQST</sequence>
<dbReference type="Gene3D" id="2.60.200.20">
    <property type="match status" value="1"/>
</dbReference>
<accession>A0A6V8KAU9</accession>
<dbReference type="Pfam" id="PF00498">
    <property type="entry name" value="FHA"/>
    <property type="match status" value="1"/>
</dbReference>
<evidence type="ECO:0000256" key="1">
    <source>
        <dbReference type="ARBA" id="ARBA00022553"/>
    </source>
</evidence>
<proteinExistence type="predicted"/>
<gene>
    <name evidence="4" type="ORF">Phou_034690</name>
</gene>
<dbReference type="InterPro" id="IPR008984">
    <property type="entry name" value="SMAD_FHA_dom_sf"/>
</dbReference>
<reference evidence="4 5" key="2">
    <citation type="submission" date="2020-03" db="EMBL/GenBank/DDBJ databases">
        <authorList>
            <person name="Ichikawa N."/>
            <person name="Kimura A."/>
            <person name="Kitahashi Y."/>
            <person name="Uohara A."/>
        </authorList>
    </citation>
    <scope>NUCLEOTIDE SEQUENCE [LARGE SCALE GENOMIC DNA]</scope>
    <source>
        <strain evidence="4 5">NBRC 108639</strain>
    </source>
</reference>
<dbReference type="CDD" id="cd00060">
    <property type="entry name" value="FHA"/>
    <property type="match status" value="1"/>
</dbReference>
<dbReference type="SUPFAM" id="SSF49879">
    <property type="entry name" value="SMAD/FHA domain"/>
    <property type="match status" value="1"/>
</dbReference>
<comment type="caution">
    <text evidence="4">The sequence shown here is derived from an EMBL/GenBank/DDBJ whole genome shotgun (WGS) entry which is preliminary data.</text>
</comment>
<evidence type="ECO:0000313" key="4">
    <source>
        <dbReference type="EMBL" id="GFJ79289.1"/>
    </source>
</evidence>
<dbReference type="Proteomes" id="UP000482800">
    <property type="component" value="Unassembled WGS sequence"/>
</dbReference>
<reference evidence="4 5" key="1">
    <citation type="submission" date="2020-03" db="EMBL/GenBank/DDBJ databases">
        <title>Whole genome shotgun sequence of Phytohabitans houttuyneae NBRC 108639.</title>
        <authorList>
            <person name="Komaki H."/>
            <person name="Tamura T."/>
        </authorList>
    </citation>
    <scope>NUCLEOTIDE SEQUENCE [LARGE SCALE GENOMIC DNA]</scope>
    <source>
        <strain evidence="4 5">NBRC 108639</strain>
    </source>
</reference>
<organism evidence="4 5">
    <name type="scientific">Phytohabitans houttuyneae</name>
    <dbReference type="NCBI Taxonomy" id="1076126"/>
    <lineage>
        <taxon>Bacteria</taxon>
        <taxon>Bacillati</taxon>
        <taxon>Actinomycetota</taxon>
        <taxon>Actinomycetes</taxon>
        <taxon>Micromonosporales</taxon>
        <taxon>Micromonosporaceae</taxon>
    </lineage>
</organism>
<dbReference type="EMBL" id="BLPF01000001">
    <property type="protein sequence ID" value="GFJ79289.1"/>
    <property type="molecule type" value="Genomic_DNA"/>
</dbReference>
<feature type="compositionally biased region" description="Pro residues" evidence="2">
    <location>
        <begin position="80"/>
        <end position="96"/>
    </location>
</feature>
<dbReference type="PROSITE" id="PS50006">
    <property type="entry name" value="FHA_DOMAIN"/>
    <property type="match status" value="1"/>
</dbReference>
<keyword evidence="5" id="KW-1185">Reference proteome</keyword>
<feature type="compositionally biased region" description="Pro residues" evidence="2">
    <location>
        <begin position="33"/>
        <end position="42"/>
    </location>
</feature>
<evidence type="ECO:0000256" key="2">
    <source>
        <dbReference type="SAM" id="MobiDB-lite"/>
    </source>
</evidence>
<feature type="region of interest" description="Disordered" evidence="2">
    <location>
        <begin position="27"/>
        <end position="46"/>
    </location>
</feature>
<keyword evidence="1" id="KW-0597">Phosphoprotein</keyword>
<dbReference type="InterPro" id="IPR050923">
    <property type="entry name" value="Cell_Proc_Reg/RNA_Proc"/>
</dbReference>
<name>A0A6V8KAU9_9ACTN</name>
<dbReference type="AlphaFoldDB" id="A0A6V8KAU9"/>
<feature type="region of interest" description="Disordered" evidence="2">
    <location>
        <begin position="76"/>
        <end position="99"/>
    </location>
</feature>